<dbReference type="Proteomes" id="UP001302321">
    <property type="component" value="Unassembled WGS sequence"/>
</dbReference>
<dbReference type="PANTHER" id="PTHR24148:SF73">
    <property type="entry name" value="HET DOMAIN PROTEIN (AFU_ORTHOLOGUE AFUA_8G01020)"/>
    <property type="match status" value="1"/>
</dbReference>
<gene>
    <name evidence="1" type="ORF">QBC36DRAFT_125098</name>
</gene>
<reference evidence="1" key="1">
    <citation type="journal article" date="2023" name="Mol. Phylogenet. Evol.">
        <title>Genome-scale phylogeny and comparative genomics of the fungal order Sordariales.</title>
        <authorList>
            <person name="Hensen N."/>
            <person name="Bonometti L."/>
            <person name="Westerberg I."/>
            <person name="Brannstrom I.O."/>
            <person name="Guillou S."/>
            <person name="Cros-Aarteil S."/>
            <person name="Calhoun S."/>
            <person name="Haridas S."/>
            <person name="Kuo A."/>
            <person name="Mondo S."/>
            <person name="Pangilinan J."/>
            <person name="Riley R."/>
            <person name="LaButti K."/>
            <person name="Andreopoulos B."/>
            <person name="Lipzen A."/>
            <person name="Chen C."/>
            <person name="Yan M."/>
            <person name="Daum C."/>
            <person name="Ng V."/>
            <person name="Clum A."/>
            <person name="Steindorff A."/>
            <person name="Ohm R.A."/>
            <person name="Martin F."/>
            <person name="Silar P."/>
            <person name="Natvig D.O."/>
            <person name="Lalanne C."/>
            <person name="Gautier V."/>
            <person name="Ament-Velasquez S.L."/>
            <person name="Kruys A."/>
            <person name="Hutchinson M.I."/>
            <person name="Powell A.J."/>
            <person name="Barry K."/>
            <person name="Miller A.N."/>
            <person name="Grigoriev I.V."/>
            <person name="Debuchy R."/>
            <person name="Gladieux P."/>
            <person name="Hiltunen Thoren M."/>
            <person name="Johannesson H."/>
        </authorList>
    </citation>
    <scope>NUCLEOTIDE SEQUENCE</scope>
    <source>
        <strain evidence="1">CBS 892.96</strain>
    </source>
</reference>
<proteinExistence type="predicted"/>
<accession>A0AAN6WBX8</accession>
<sequence>MYCEGLLIDSINTLTISHSRAMDITIQDAYFNPLSMTAGPPAAMSIVPDESVRAALARVLHGETECDISNPSCLLNLAWGLKEDRPPDGLNWQKLQDTSRDASELAHTHACLLWWRTLLHANPDFLIGRFPLQGYFNLACEFQPNEYTALELSQTFTQRLCMTSSGRVGMVPNLAEAGDRIVVFFACQKPVVVRPKGKHYEFIGACFVDGLMRGKAVADLESGKLSAEMISFC</sequence>
<reference evidence="1" key="2">
    <citation type="submission" date="2023-05" db="EMBL/GenBank/DDBJ databases">
        <authorList>
            <consortium name="Lawrence Berkeley National Laboratory"/>
            <person name="Steindorff A."/>
            <person name="Hensen N."/>
            <person name="Bonometti L."/>
            <person name="Westerberg I."/>
            <person name="Brannstrom I.O."/>
            <person name="Guillou S."/>
            <person name="Cros-Aarteil S."/>
            <person name="Calhoun S."/>
            <person name="Haridas S."/>
            <person name="Kuo A."/>
            <person name="Mondo S."/>
            <person name="Pangilinan J."/>
            <person name="Riley R."/>
            <person name="Labutti K."/>
            <person name="Andreopoulos B."/>
            <person name="Lipzen A."/>
            <person name="Chen C."/>
            <person name="Yanf M."/>
            <person name="Daum C."/>
            <person name="Ng V."/>
            <person name="Clum A."/>
            <person name="Ohm R."/>
            <person name="Martin F."/>
            <person name="Silar P."/>
            <person name="Natvig D."/>
            <person name="Lalanne C."/>
            <person name="Gautier V."/>
            <person name="Ament-Velasquez S.L."/>
            <person name="Kruys A."/>
            <person name="Hutchinson M.I."/>
            <person name="Powell A.J."/>
            <person name="Barry K."/>
            <person name="Miller A.N."/>
            <person name="Grigoriev I.V."/>
            <person name="Debuchy R."/>
            <person name="Gladieux P."/>
            <person name="Thoren M.H."/>
            <person name="Johannesson H."/>
        </authorList>
    </citation>
    <scope>NUCLEOTIDE SEQUENCE</scope>
    <source>
        <strain evidence="1">CBS 892.96</strain>
    </source>
</reference>
<name>A0AAN6WBX8_9PEZI</name>
<organism evidence="1 2">
    <name type="scientific">Triangularia setosa</name>
    <dbReference type="NCBI Taxonomy" id="2587417"/>
    <lineage>
        <taxon>Eukaryota</taxon>
        <taxon>Fungi</taxon>
        <taxon>Dikarya</taxon>
        <taxon>Ascomycota</taxon>
        <taxon>Pezizomycotina</taxon>
        <taxon>Sordariomycetes</taxon>
        <taxon>Sordariomycetidae</taxon>
        <taxon>Sordariales</taxon>
        <taxon>Podosporaceae</taxon>
        <taxon>Triangularia</taxon>
    </lineage>
</organism>
<evidence type="ECO:0000313" key="2">
    <source>
        <dbReference type="Proteomes" id="UP001302321"/>
    </source>
</evidence>
<dbReference type="AlphaFoldDB" id="A0AAN6WBX8"/>
<protein>
    <submittedName>
        <fullName evidence="1">Uncharacterized protein</fullName>
    </submittedName>
</protein>
<dbReference type="InterPro" id="IPR052895">
    <property type="entry name" value="HetReg/Transcr_Mod"/>
</dbReference>
<comment type="caution">
    <text evidence="1">The sequence shown here is derived from an EMBL/GenBank/DDBJ whole genome shotgun (WGS) entry which is preliminary data.</text>
</comment>
<keyword evidence="2" id="KW-1185">Reference proteome</keyword>
<dbReference type="PANTHER" id="PTHR24148">
    <property type="entry name" value="ANKYRIN REPEAT DOMAIN-CONTAINING PROTEIN 39 HOMOLOG-RELATED"/>
    <property type="match status" value="1"/>
</dbReference>
<evidence type="ECO:0000313" key="1">
    <source>
        <dbReference type="EMBL" id="KAK4177792.1"/>
    </source>
</evidence>
<dbReference type="EMBL" id="MU866155">
    <property type="protein sequence ID" value="KAK4177792.1"/>
    <property type="molecule type" value="Genomic_DNA"/>
</dbReference>
<dbReference type="Pfam" id="PF26639">
    <property type="entry name" value="Het-6_barrel"/>
    <property type="match status" value="1"/>
</dbReference>